<protein>
    <submittedName>
        <fullName evidence="2">Uncharacterized protein</fullName>
    </submittedName>
</protein>
<feature type="compositionally biased region" description="Polar residues" evidence="1">
    <location>
        <begin position="1"/>
        <end position="11"/>
    </location>
</feature>
<proteinExistence type="predicted"/>
<name>U4LWP9_PYROM</name>
<reference evidence="2 3" key="1">
    <citation type="journal article" date="2013" name="PLoS Genet.">
        <title>The genome and development-dependent transcriptomes of Pyronema confluens: a window into fungal evolution.</title>
        <authorList>
            <person name="Traeger S."/>
            <person name="Altegoer F."/>
            <person name="Freitag M."/>
            <person name="Gabaldon T."/>
            <person name="Kempken F."/>
            <person name="Kumar A."/>
            <person name="Marcet-Houben M."/>
            <person name="Poggeler S."/>
            <person name="Stajich J.E."/>
            <person name="Nowrousian M."/>
        </authorList>
    </citation>
    <scope>NUCLEOTIDE SEQUENCE [LARGE SCALE GENOMIC DNA]</scope>
    <source>
        <strain evidence="3">CBS 100304</strain>
        <tissue evidence="2">Vegetative mycelium</tissue>
    </source>
</reference>
<dbReference type="EMBL" id="HF936260">
    <property type="protein sequence ID" value="CCX33973.1"/>
    <property type="molecule type" value="Genomic_DNA"/>
</dbReference>
<gene>
    <name evidence="2" type="ORF">PCON_02236</name>
</gene>
<organism evidence="2 3">
    <name type="scientific">Pyronema omphalodes (strain CBS 100304)</name>
    <name type="common">Pyronema confluens</name>
    <dbReference type="NCBI Taxonomy" id="1076935"/>
    <lineage>
        <taxon>Eukaryota</taxon>
        <taxon>Fungi</taxon>
        <taxon>Dikarya</taxon>
        <taxon>Ascomycota</taxon>
        <taxon>Pezizomycotina</taxon>
        <taxon>Pezizomycetes</taxon>
        <taxon>Pezizales</taxon>
        <taxon>Pyronemataceae</taxon>
        <taxon>Pyronema</taxon>
    </lineage>
</organism>
<dbReference type="AlphaFoldDB" id="U4LWP9"/>
<accession>U4LWP9</accession>
<evidence type="ECO:0000256" key="1">
    <source>
        <dbReference type="SAM" id="MobiDB-lite"/>
    </source>
</evidence>
<feature type="compositionally biased region" description="Polar residues" evidence="1">
    <location>
        <begin position="18"/>
        <end position="31"/>
    </location>
</feature>
<sequence>MAAEYKNSSITLEGAPTKSPSETNSNGNSWLSGYGQWKQSTVERDPPPHYLQPEFDEKVKRVEDEHSIALATLCNEQCYNDASKVRKKHFPEALDKEVYQVLGNFFNLMKEYHGCRKLAQRLWKGLSKKNGYYKSDGDLLVKRKLSGNQWILAHILLGFFLDLIRELDAHTSALTLKDNKHNDLLQTPPSIKVEVIREQLGLTWKELPPSFKEEIDRF</sequence>
<feature type="region of interest" description="Disordered" evidence="1">
    <location>
        <begin position="1"/>
        <end position="51"/>
    </location>
</feature>
<evidence type="ECO:0000313" key="3">
    <source>
        <dbReference type="Proteomes" id="UP000018144"/>
    </source>
</evidence>
<dbReference type="Proteomes" id="UP000018144">
    <property type="component" value="Unassembled WGS sequence"/>
</dbReference>
<evidence type="ECO:0000313" key="2">
    <source>
        <dbReference type="EMBL" id="CCX33973.1"/>
    </source>
</evidence>
<keyword evidence="3" id="KW-1185">Reference proteome</keyword>